<comment type="caution">
    <text evidence="2">The sequence shown here is derived from an EMBL/GenBank/DDBJ whole genome shotgun (WGS) entry which is preliminary data.</text>
</comment>
<gene>
    <name evidence="2" type="ORF">GGQ87_001287</name>
</gene>
<reference evidence="2 3" key="1">
    <citation type="submission" date="2020-03" db="EMBL/GenBank/DDBJ databases">
        <title>Genomic Encyclopedia of Type Strains, Phase IV (KMG-IV): sequencing the most valuable type-strain genomes for metagenomic binning, comparative biology and taxonomic classification.</title>
        <authorList>
            <person name="Goeker M."/>
        </authorList>
    </citation>
    <scope>NUCLEOTIDE SEQUENCE [LARGE SCALE GENOMIC DNA]</scope>
    <source>
        <strain evidence="2 3">DSM 4736</strain>
    </source>
</reference>
<dbReference type="Pfam" id="PF20137">
    <property type="entry name" value="BubE"/>
    <property type="match status" value="1"/>
</dbReference>
<dbReference type="Proteomes" id="UP000587415">
    <property type="component" value="Unassembled WGS sequence"/>
</dbReference>
<accession>A0A7X6BNK0</accession>
<evidence type="ECO:0000256" key="1">
    <source>
        <dbReference type="SAM" id="MobiDB-lite"/>
    </source>
</evidence>
<evidence type="ECO:0000313" key="2">
    <source>
        <dbReference type="EMBL" id="NJC41029.1"/>
    </source>
</evidence>
<dbReference type="RefSeq" id="WP_168045857.1">
    <property type="nucleotide sequence ID" value="NZ_JAATJM010000001.1"/>
</dbReference>
<dbReference type="EMBL" id="JAATJM010000001">
    <property type="protein sequence ID" value="NJC41029.1"/>
    <property type="molecule type" value="Genomic_DNA"/>
</dbReference>
<feature type="region of interest" description="Disordered" evidence="1">
    <location>
        <begin position="110"/>
        <end position="136"/>
    </location>
</feature>
<name>A0A7X6BNK0_9CAUL</name>
<dbReference type="InterPro" id="IPR045384">
    <property type="entry name" value="DUF6527"/>
</dbReference>
<keyword evidence="3" id="KW-1185">Reference proteome</keyword>
<proteinExistence type="predicted"/>
<organism evidence="2 3">
    <name type="scientific">Brevundimonas alba</name>
    <dbReference type="NCBI Taxonomy" id="74314"/>
    <lineage>
        <taxon>Bacteria</taxon>
        <taxon>Pseudomonadati</taxon>
        <taxon>Pseudomonadota</taxon>
        <taxon>Alphaproteobacteria</taxon>
        <taxon>Caulobacterales</taxon>
        <taxon>Caulobacteraceae</taxon>
        <taxon>Brevundimonas</taxon>
    </lineage>
</organism>
<feature type="compositionally biased region" description="Polar residues" evidence="1">
    <location>
        <begin position="114"/>
        <end position="128"/>
    </location>
</feature>
<dbReference type="AlphaFoldDB" id="A0A7X6BNK0"/>
<sequence>MRRDRIRAAFVGGVPDRLEEGVLYVSLEHDAMLHLCACGCGHEVSTPLGPTDWRLTWDGASISLSPSVGSGALACRSHYLIERNAVRWLMPMTDWSIADEQDRTRAAKDRYWGPTTSGNDTPDATQPATPVPTNPSWWGRMWNRVFG</sequence>
<evidence type="ECO:0000313" key="3">
    <source>
        <dbReference type="Proteomes" id="UP000587415"/>
    </source>
</evidence>
<protein>
    <submittedName>
        <fullName evidence="2">Uncharacterized protein</fullName>
    </submittedName>
</protein>